<comment type="subcellular location">
    <subcellularLocation>
        <location evidence="1">Nucleus</location>
    </subcellularLocation>
</comment>
<proteinExistence type="inferred from homology"/>
<dbReference type="EnsemblMetazoa" id="XM_014404817.2">
    <property type="protein sequence ID" value="XP_014260303.1"/>
    <property type="gene ID" value="LOC106672959"/>
</dbReference>
<protein>
    <recommendedName>
        <fullName evidence="7">Virilizer N-terminal domain-containing protein</fullName>
    </recommendedName>
</protein>
<dbReference type="GO" id="GO:0006397">
    <property type="term" value="P:mRNA processing"/>
    <property type="evidence" value="ECO:0007669"/>
    <property type="project" value="UniProtKB-KW"/>
</dbReference>
<dbReference type="Proteomes" id="UP000494040">
    <property type="component" value="Unassembled WGS sequence"/>
</dbReference>
<feature type="region of interest" description="Disordered" evidence="6">
    <location>
        <begin position="192"/>
        <end position="357"/>
    </location>
</feature>
<feature type="region of interest" description="Disordered" evidence="6">
    <location>
        <begin position="1570"/>
        <end position="1629"/>
    </location>
</feature>
<dbReference type="PANTHER" id="PTHR23185">
    <property type="entry name" value="PROTEIN VIRILIZER HOMOLOG"/>
    <property type="match status" value="1"/>
</dbReference>
<feature type="compositionally biased region" description="Basic and acidic residues" evidence="6">
    <location>
        <begin position="201"/>
        <end position="261"/>
    </location>
</feature>
<comment type="similarity">
    <text evidence="2">Belongs to the vir family.</text>
</comment>
<dbReference type="PANTHER" id="PTHR23185:SF0">
    <property type="entry name" value="PROTEIN VIRILIZER HOMOLOG"/>
    <property type="match status" value="1"/>
</dbReference>
<dbReference type="OrthoDB" id="2011702at2759"/>
<dbReference type="GO" id="GO:0003723">
    <property type="term" value="F:RNA binding"/>
    <property type="evidence" value="ECO:0007669"/>
    <property type="project" value="TreeGrafter"/>
</dbReference>
<name>A0A8I6SAV7_CIMLE</name>
<keyword evidence="5" id="KW-0539">Nucleus</keyword>
<feature type="region of interest" description="Disordered" evidence="6">
    <location>
        <begin position="1644"/>
        <end position="1669"/>
    </location>
</feature>
<feature type="compositionally biased region" description="Low complexity" evidence="6">
    <location>
        <begin position="1617"/>
        <end position="1627"/>
    </location>
</feature>
<evidence type="ECO:0000256" key="4">
    <source>
        <dbReference type="ARBA" id="ARBA00023187"/>
    </source>
</evidence>
<dbReference type="GO" id="GO:0008380">
    <property type="term" value="P:RNA splicing"/>
    <property type="evidence" value="ECO:0007669"/>
    <property type="project" value="UniProtKB-KW"/>
</dbReference>
<feature type="compositionally biased region" description="Basic and acidic residues" evidence="6">
    <location>
        <begin position="1570"/>
        <end position="1583"/>
    </location>
</feature>
<dbReference type="Pfam" id="PF15912">
    <property type="entry name" value="VIR_N"/>
    <property type="match status" value="1"/>
</dbReference>
<feature type="compositionally biased region" description="Low complexity" evidence="6">
    <location>
        <begin position="332"/>
        <end position="346"/>
    </location>
</feature>
<accession>A0A8I6SAV7</accession>
<dbReference type="KEGG" id="clec:106672959"/>
<keyword evidence="9" id="KW-1185">Reference proteome</keyword>
<dbReference type="InterPro" id="IPR031801">
    <property type="entry name" value="VIR_N"/>
</dbReference>
<evidence type="ECO:0000259" key="7">
    <source>
        <dbReference type="Pfam" id="PF15912"/>
    </source>
</evidence>
<dbReference type="CTD" id="47869"/>
<reference evidence="8" key="1">
    <citation type="submission" date="2022-01" db="UniProtKB">
        <authorList>
            <consortium name="EnsemblMetazoa"/>
        </authorList>
    </citation>
    <scope>IDENTIFICATION</scope>
</reference>
<evidence type="ECO:0000256" key="1">
    <source>
        <dbReference type="ARBA" id="ARBA00004123"/>
    </source>
</evidence>
<organism evidence="8 9">
    <name type="scientific">Cimex lectularius</name>
    <name type="common">Bed bug</name>
    <name type="synonym">Acanthia lectularia</name>
    <dbReference type="NCBI Taxonomy" id="79782"/>
    <lineage>
        <taxon>Eukaryota</taxon>
        <taxon>Metazoa</taxon>
        <taxon>Ecdysozoa</taxon>
        <taxon>Arthropoda</taxon>
        <taxon>Hexapoda</taxon>
        <taxon>Insecta</taxon>
        <taxon>Pterygota</taxon>
        <taxon>Neoptera</taxon>
        <taxon>Paraneoptera</taxon>
        <taxon>Hemiptera</taxon>
        <taxon>Heteroptera</taxon>
        <taxon>Panheteroptera</taxon>
        <taxon>Cimicomorpha</taxon>
        <taxon>Cimicidae</taxon>
        <taxon>Cimex</taxon>
    </lineage>
</organism>
<dbReference type="InterPro" id="IPR026736">
    <property type="entry name" value="Virilizer"/>
</dbReference>
<feature type="compositionally biased region" description="Polar residues" evidence="6">
    <location>
        <begin position="1644"/>
        <end position="1653"/>
    </location>
</feature>
<feature type="compositionally biased region" description="Gly residues" evidence="6">
    <location>
        <begin position="1600"/>
        <end position="1610"/>
    </location>
</feature>
<sequence>MEDSLELLFFDTFSHESSEEINLDLVQFPKPVYIGEVRIIPLGARVQADFPGGVRLGATNPSQFKIEFFVNDLSKPGASTFENLGAIDYNQNGNIHFEYNHSRPPIPTDGLVLRGWYTTITLAVYGVLTKTVPPEPAQPDMVTSVDWLQQHSQMEDGTRDYMVEGGHHYTSYPQDEVGDAYTSQDYRPQQSYSWHQGCHQESYDTPKEAYEGESWELRQEDKHWERSKDRHQDQNFRYERRHEERSPDYHERGTPEYDGRQSGDYYKSRRWVSNEWSGSRKRPHTPPPPPTVTVHETSPQQGQFESMSPGDVESISEGDIPETEGMEESGKASPTTPPAQSTSPQQKHTGEPFEPILSDDEIVDDQDMDYDFGEFTEDPLQSFNPYNNEIPSLKSFYDPAIPVYEWETKELLEKTDEDGEALKNLINSITNLHDSKGVWVETVEQVIVCIEKSLTKVATSERKEILDKLITWVAFGLNFKEAFEQPQPGLKLRHIKAGIRLVESLSQCGEEITLRMIEEADAQNKLLNLYHEEYMALIIKLMILRAIDATIRYEATVEKFIEIKTDNKSGYQRLIDMVQGNQHARVKYALCALVQKLHFYELLKSLKDNIQNLDNDIKKMKRRGVDRSDKFDREFLSMALEEVLKVFIEARTLLSHPKRFLPVAAQFEINTDDFPDPYKAIYTYFRFTNIIKSFVTLFSHPGTSLYLPIIAPVNGLISEILDTDDGMKFLASSPEINSLIRLLLGSSAKLDENEMGVPGLNPTLGLHLAYRLQALLYLDSIKSLRDVDSDKPEIIDSIQGLFNLTLSNIGNIGKSSVVHVLSQGSNLDVLLDLLKTKSNKKRSPSRGYICDLIVLTIKLTAHVPFLQRYSETLVELSKESFTEISEIQSWLSPIENCTTYEATPVCDIIKNNIDACTSLPPELITSVRLLKFLGVPKHEIDLSNQNFTSNYRELKHKFIILQLYSNDGLTHLSNILQKLCKHYDQPYLHSSRFIARQGLLLLALILPAVQLIRRMITYVINVRNTDFKDLTLVPILLQTFSLMQAIPLNAQAHTDAIRVCREIIETLLAYTQPVSSETSTETEALNKSLWTAMVSEVIKFASDVPLNFMTGLMVLSELLPLPLPIQTKSELSEEEISKFVNSRRLWSAHLHSLGSSIESMIMIMSASSCQPLLQLLRRVCIQLADIAAPTAILVVKTILESMSNLMNDKNMHLQLLRQINFLASLMSHGVIKVTFLNLLQNEKSLQHFQNLLKSFDQKAEQCVQIQEGLASICQSLVDTEIYLVQPPGLDSSITIETFMSCALPPKDILMMICLAMINYLKHDTGFTVSLTILRSLILLADHDYGFHHVKISLEKQVGCLYNLLVRVEKFMSQNWGENKEKKDEGWTPEKQECLAVVSSALELFRSLVNVEASEFNMRTLVLTFSELGKIIMWPSPDNSLLVIEEVLKKIVSEGQQDVEQLVETLSSFFVKLSDMQKNEAKSTSVAPETSTEPTIPPAESLLTQFSMRTVYTLTDNEEDRLSTAYWLSAPSSDEPEQDAEIVTVDLLEIAKTDLGGVSLSDAVAQLYDRKNESADTSDAEKKAKTNSSNHKKPFVTPMRGRGGIRGGGARGSDTFRSRPPNTSRPPSLHVDDFVALETCGTTGYTKSIQQQQDKGVRGRGRGRTFGMERGGKFFPGHLYHREGDSIWDRSQLYGSELLDGRFGRSQRSANVPMAWGSKEPRTQRGASSRHMRFFQTMKSGIEDFH</sequence>
<dbReference type="GeneID" id="106672959"/>
<feature type="domain" description="Virilizer N-terminal" evidence="7">
    <location>
        <begin position="3"/>
        <end position="246"/>
    </location>
</feature>
<feature type="compositionally biased region" description="Acidic residues" evidence="6">
    <location>
        <begin position="314"/>
        <end position="327"/>
    </location>
</feature>
<dbReference type="OMA" id="YWLEPLP"/>
<evidence type="ECO:0000256" key="5">
    <source>
        <dbReference type="ARBA" id="ARBA00023242"/>
    </source>
</evidence>
<evidence type="ECO:0000256" key="6">
    <source>
        <dbReference type="SAM" id="MobiDB-lite"/>
    </source>
</evidence>
<dbReference type="GO" id="GO:0036396">
    <property type="term" value="C:RNA N6-methyladenosine methyltransferase complex"/>
    <property type="evidence" value="ECO:0007669"/>
    <property type="project" value="TreeGrafter"/>
</dbReference>
<dbReference type="RefSeq" id="XP_014260303.1">
    <property type="nucleotide sequence ID" value="XM_014404817.2"/>
</dbReference>
<evidence type="ECO:0000256" key="2">
    <source>
        <dbReference type="ARBA" id="ARBA00008371"/>
    </source>
</evidence>
<keyword evidence="4" id="KW-0508">mRNA splicing</keyword>
<evidence type="ECO:0000313" key="8">
    <source>
        <dbReference type="EnsemblMetazoa" id="XP_014260303.1"/>
    </source>
</evidence>
<dbReference type="GO" id="GO:0005634">
    <property type="term" value="C:nucleus"/>
    <property type="evidence" value="ECO:0007669"/>
    <property type="project" value="UniProtKB-SubCell"/>
</dbReference>
<evidence type="ECO:0000313" key="9">
    <source>
        <dbReference type="Proteomes" id="UP000494040"/>
    </source>
</evidence>
<keyword evidence="3" id="KW-0507">mRNA processing</keyword>
<feature type="compositionally biased region" description="Polar residues" evidence="6">
    <location>
        <begin position="296"/>
        <end position="306"/>
    </location>
</feature>
<evidence type="ECO:0000256" key="3">
    <source>
        <dbReference type="ARBA" id="ARBA00022664"/>
    </source>
</evidence>